<evidence type="ECO:0000313" key="7">
    <source>
        <dbReference type="EMBL" id="OXA43593.1"/>
    </source>
</evidence>
<comment type="caution">
    <text evidence="7">The sequence shown here is derived from an EMBL/GenBank/DDBJ whole genome shotgun (WGS) entry which is preliminary data.</text>
</comment>
<dbReference type="Proteomes" id="UP000198287">
    <property type="component" value="Unassembled WGS sequence"/>
</dbReference>
<dbReference type="PANTHER" id="PTHR11571:SF224">
    <property type="entry name" value="HEMATOPOIETIC PROSTAGLANDIN D SYNTHASE"/>
    <property type="match status" value="1"/>
</dbReference>
<dbReference type="AlphaFoldDB" id="A0A226DEI5"/>
<keyword evidence="2 7" id="KW-0808">Transferase</keyword>
<feature type="domain" description="GST C-terminal" evidence="6">
    <location>
        <begin position="282"/>
        <end position="404"/>
    </location>
</feature>
<accession>A0A226DEI5</accession>
<evidence type="ECO:0000256" key="4">
    <source>
        <dbReference type="ARBA" id="ARBA00047960"/>
    </source>
</evidence>
<dbReference type="Pfam" id="PF02798">
    <property type="entry name" value="GST_N"/>
    <property type="match status" value="1"/>
</dbReference>
<dbReference type="FunFam" id="1.20.1050.10:FF:000030">
    <property type="entry name" value="Glutathione S-transferase S1"/>
    <property type="match status" value="1"/>
</dbReference>
<dbReference type="SUPFAM" id="SSF47616">
    <property type="entry name" value="GST C-terminal domain-like"/>
    <property type="match status" value="1"/>
</dbReference>
<reference evidence="7 8" key="1">
    <citation type="submission" date="2015-12" db="EMBL/GenBank/DDBJ databases">
        <title>The genome of Folsomia candida.</title>
        <authorList>
            <person name="Faddeeva A."/>
            <person name="Derks M.F."/>
            <person name="Anvar Y."/>
            <person name="Smit S."/>
            <person name="Van Straalen N."/>
            <person name="Roelofs D."/>
        </authorList>
    </citation>
    <scope>NUCLEOTIDE SEQUENCE [LARGE SCALE GENOMIC DNA]</scope>
    <source>
        <strain evidence="7 8">VU population</strain>
        <tissue evidence="7">Whole body</tissue>
    </source>
</reference>
<dbReference type="InterPro" id="IPR036249">
    <property type="entry name" value="Thioredoxin-like_sf"/>
</dbReference>
<dbReference type="InterPro" id="IPR050213">
    <property type="entry name" value="GST_superfamily"/>
</dbReference>
<evidence type="ECO:0000259" key="5">
    <source>
        <dbReference type="PROSITE" id="PS50404"/>
    </source>
</evidence>
<dbReference type="GO" id="GO:0004602">
    <property type="term" value="F:glutathione peroxidase activity"/>
    <property type="evidence" value="ECO:0007669"/>
    <property type="project" value="UniProtKB-ARBA"/>
</dbReference>
<dbReference type="InterPro" id="IPR040079">
    <property type="entry name" value="Glutathione_S-Trfase"/>
</dbReference>
<evidence type="ECO:0000313" key="8">
    <source>
        <dbReference type="Proteomes" id="UP000198287"/>
    </source>
</evidence>
<dbReference type="CDD" id="cd03039">
    <property type="entry name" value="GST_N_Sigma_like"/>
    <property type="match status" value="1"/>
</dbReference>
<protein>
    <recommendedName>
        <fullName evidence="1">glutathione transferase</fullName>
        <ecNumber evidence="1">2.5.1.18</ecNumber>
    </recommendedName>
</protein>
<dbReference type="PANTHER" id="PTHR11571">
    <property type="entry name" value="GLUTATHIONE S-TRANSFERASE"/>
    <property type="match status" value="1"/>
</dbReference>
<feature type="domain" description="GST N-terminal" evidence="5">
    <location>
        <begin position="203"/>
        <end position="280"/>
    </location>
</feature>
<proteinExistence type="inferred from homology"/>
<dbReference type="Gene3D" id="1.20.1050.10">
    <property type="match status" value="1"/>
</dbReference>
<dbReference type="SUPFAM" id="SSF52833">
    <property type="entry name" value="Thioredoxin-like"/>
    <property type="match status" value="1"/>
</dbReference>
<dbReference type="CDD" id="cd03192">
    <property type="entry name" value="GST_C_Sigma_like"/>
    <property type="match status" value="1"/>
</dbReference>
<dbReference type="GO" id="GO:0004364">
    <property type="term" value="F:glutathione transferase activity"/>
    <property type="evidence" value="ECO:0007669"/>
    <property type="project" value="UniProtKB-EC"/>
</dbReference>
<dbReference type="SFLD" id="SFLDG01205">
    <property type="entry name" value="AMPS.1"/>
    <property type="match status" value="1"/>
</dbReference>
<dbReference type="InterPro" id="IPR010987">
    <property type="entry name" value="Glutathione-S-Trfase_C-like"/>
</dbReference>
<dbReference type="InterPro" id="IPR036282">
    <property type="entry name" value="Glutathione-S-Trfase_C_sf"/>
</dbReference>
<evidence type="ECO:0000256" key="3">
    <source>
        <dbReference type="ARBA" id="ARBA00038317"/>
    </source>
</evidence>
<dbReference type="InterPro" id="IPR004046">
    <property type="entry name" value="GST_C"/>
</dbReference>
<dbReference type="PROSITE" id="PS50405">
    <property type="entry name" value="GST_CTER"/>
    <property type="match status" value="1"/>
</dbReference>
<dbReference type="GO" id="GO:0006749">
    <property type="term" value="P:glutathione metabolic process"/>
    <property type="evidence" value="ECO:0007669"/>
    <property type="project" value="TreeGrafter"/>
</dbReference>
<dbReference type="SFLD" id="SFLDS00019">
    <property type="entry name" value="Glutathione_Transferase_(cytos"/>
    <property type="match status" value="1"/>
</dbReference>
<evidence type="ECO:0000256" key="1">
    <source>
        <dbReference type="ARBA" id="ARBA00012452"/>
    </source>
</evidence>
<comment type="catalytic activity">
    <reaction evidence="4">
        <text>RX + glutathione = an S-substituted glutathione + a halide anion + H(+)</text>
        <dbReference type="Rhea" id="RHEA:16437"/>
        <dbReference type="ChEBI" id="CHEBI:15378"/>
        <dbReference type="ChEBI" id="CHEBI:16042"/>
        <dbReference type="ChEBI" id="CHEBI:17792"/>
        <dbReference type="ChEBI" id="CHEBI:57925"/>
        <dbReference type="ChEBI" id="CHEBI:90779"/>
        <dbReference type="EC" id="2.5.1.18"/>
    </reaction>
</comment>
<dbReference type="OrthoDB" id="414243at2759"/>
<dbReference type="STRING" id="158441.A0A226DEI5"/>
<dbReference type="Gene3D" id="3.40.30.10">
    <property type="entry name" value="Glutaredoxin"/>
    <property type="match status" value="1"/>
</dbReference>
<dbReference type="PROSITE" id="PS50404">
    <property type="entry name" value="GST_NTER"/>
    <property type="match status" value="1"/>
</dbReference>
<dbReference type="EC" id="2.5.1.18" evidence="1"/>
<organism evidence="7 8">
    <name type="scientific">Folsomia candida</name>
    <name type="common">Springtail</name>
    <dbReference type="NCBI Taxonomy" id="158441"/>
    <lineage>
        <taxon>Eukaryota</taxon>
        <taxon>Metazoa</taxon>
        <taxon>Ecdysozoa</taxon>
        <taxon>Arthropoda</taxon>
        <taxon>Hexapoda</taxon>
        <taxon>Collembola</taxon>
        <taxon>Entomobryomorpha</taxon>
        <taxon>Isotomoidea</taxon>
        <taxon>Isotomidae</taxon>
        <taxon>Proisotominae</taxon>
        <taxon>Folsomia</taxon>
    </lineage>
</organism>
<evidence type="ECO:0000259" key="6">
    <source>
        <dbReference type="PROSITE" id="PS50405"/>
    </source>
</evidence>
<keyword evidence="8" id="KW-1185">Reference proteome</keyword>
<dbReference type="SFLD" id="SFLDG00363">
    <property type="entry name" value="AMPS_(cytGST):_Alpha-__Mu-__Pi"/>
    <property type="match status" value="1"/>
</dbReference>
<dbReference type="FunFam" id="3.40.30.10:FF:000035">
    <property type="entry name" value="hematopoietic prostaglandin D synthase"/>
    <property type="match status" value="1"/>
</dbReference>
<sequence>MRIPCGWGLESCNNRHFQHILDACLESMLYLWSCFCQLDLGHDERPKNSGNTSHRVWYRVVQFHFVRYGRSQNHSHLLYVFIIAYMLSTGTQDGLSSNSLPSTSTSKSCTYSGRCKPVRPYLRYAQSCLILDHLYSQQLTHCLHDFIAISDYVTGFAWRNFPQLRFSLLQQGRILRKMSKHASESQAEVSPSKKFKGGEGETPKFKLTYFNFRWLAEPIRYILHYVEEDFEDHRIEMDDWEKVKAEYPYGKVPVLEWENKKLSQSFTIARFLAKQYKLTGADDFESAKCDEYADVVKDILKEVETMWHEDEAKKLKIKNNVLDKTLPALFTKVENDLKSKDGKHLVGSGFTWVDFVLAHFTEAFESFVDPSFLSNYPTIKAHQKNVQNIPQIKEWIAKRPVTEY</sequence>
<comment type="similarity">
    <text evidence="3">Belongs to the GST superfamily. Sigma family.</text>
</comment>
<dbReference type="InterPro" id="IPR004045">
    <property type="entry name" value="Glutathione_S-Trfase_N"/>
</dbReference>
<dbReference type="Pfam" id="PF14497">
    <property type="entry name" value="GST_C_3"/>
    <property type="match status" value="1"/>
</dbReference>
<dbReference type="EMBL" id="LNIX01000021">
    <property type="protein sequence ID" value="OXA43593.1"/>
    <property type="molecule type" value="Genomic_DNA"/>
</dbReference>
<gene>
    <name evidence="7" type="ORF">Fcan01_21491</name>
</gene>
<evidence type="ECO:0000256" key="2">
    <source>
        <dbReference type="ARBA" id="ARBA00022679"/>
    </source>
</evidence>
<name>A0A226DEI5_FOLCA</name>